<evidence type="ECO:0000313" key="7">
    <source>
        <dbReference type="Proteomes" id="UP000654075"/>
    </source>
</evidence>
<reference evidence="6" key="1">
    <citation type="submission" date="2021-02" db="EMBL/GenBank/DDBJ databases">
        <authorList>
            <person name="Dougan E. K."/>
            <person name="Rhodes N."/>
            <person name="Thang M."/>
            <person name="Chan C."/>
        </authorList>
    </citation>
    <scope>NUCLEOTIDE SEQUENCE</scope>
</reference>
<comment type="caution">
    <text evidence="6">The sequence shown here is derived from an EMBL/GenBank/DDBJ whole genome shotgun (WGS) entry which is preliminary data.</text>
</comment>
<proteinExistence type="predicted"/>
<dbReference type="SUPFAM" id="SSF51419">
    <property type="entry name" value="PLP-binding barrel"/>
    <property type="match status" value="1"/>
</dbReference>
<feature type="modified residue" description="N6-(pyridoxal phosphate)lysine" evidence="4">
    <location>
        <position position="269"/>
    </location>
</feature>
<comment type="cofactor">
    <cofactor evidence="1 4">
        <name>pyridoxal 5'-phosphate</name>
        <dbReference type="ChEBI" id="CHEBI:597326"/>
    </cofactor>
</comment>
<dbReference type="OrthoDB" id="186866at2759"/>
<dbReference type="GO" id="GO:0005829">
    <property type="term" value="C:cytosol"/>
    <property type="evidence" value="ECO:0007669"/>
    <property type="project" value="TreeGrafter"/>
</dbReference>
<feature type="domain" description="Alanine racemase N-terminal" evidence="5">
    <location>
        <begin position="264"/>
        <end position="468"/>
    </location>
</feature>
<dbReference type="GO" id="GO:0030632">
    <property type="term" value="P:D-alanine biosynthetic process"/>
    <property type="evidence" value="ECO:0007669"/>
    <property type="project" value="TreeGrafter"/>
</dbReference>
<feature type="non-terminal residue" evidence="6">
    <location>
        <position position="545"/>
    </location>
</feature>
<dbReference type="Proteomes" id="UP000654075">
    <property type="component" value="Unassembled WGS sequence"/>
</dbReference>
<dbReference type="PROSITE" id="PS00395">
    <property type="entry name" value="ALANINE_RACEMASE"/>
    <property type="match status" value="1"/>
</dbReference>
<protein>
    <recommendedName>
        <fullName evidence="5">Alanine racemase N-terminal domain-containing protein</fullName>
    </recommendedName>
</protein>
<evidence type="ECO:0000256" key="4">
    <source>
        <dbReference type="PIRSR" id="PIRSR600821-50"/>
    </source>
</evidence>
<accession>A0A813G749</accession>
<dbReference type="Pfam" id="PF01168">
    <property type="entry name" value="Ala_racemase_N"/>
    <property type="match status" value="1"/>
</dbReference>
<dbReference type="InterPro" id="IPR029063">
    <property type="entry name" value="SAM-dependent_MTases_sf"/>
</dbReference>
<dbReference type="InterPro" id="IPR001608">
    <property type="entry name" value="Ala_racemase_N"/>
</dbReference>
<dbReference type="PRINTS" id="PR00992">
    <property type="entry name" value="ALARACEMASE"/>
</dbReference>
<dbReference type="Gene3D" id="3.40.50.150">
    <property type="entry name" value="Vaccinia Virus protein VP39"/>
    <property type="match status" value="1"/>
</dbReference>
<evidence type="ECO:0000256" key="2">
    <source>
        <dbReference type="ARBA" id="ARBA00022898"/>
    </source>
</evidence>
<keyword evidence="3" id="KW-0413">Isomerase</keyword>
<sequence length="545" mass="58548">AALLQRSVTLNGLDGIVEVFNVAAGGGAASSSGGGKNVVRLKAKPRSSNSFTPAAAAGAAKEQEATAEISEDDSQIVEVPIAALDDVVRFSSLELLISHTNGQELAVLRGARRLLARSRDAVVILQLYGPESGVIRDPGFDPTRAVRWLAEKGFDVSLARRPGLRFRAPGVLRSYFKMPHAEQVVNVVGVPLRRKFLWGPASAVAPSPPKFSLERRCMDLAAGERPNTWAEVDGRVLRENLHIVRMHLGRSMGGNGGSEDAPPIGVVLKANAYGHGAVLAGRVLASAKVDALFISEVETGLQLRALPEVPPSMPMILLYRSADSRDVACLLAAANITASVLSLAWVQQALRWHPCAAPLRLHLMVDSGLGREGLAPEEVASATEAVLRHWPHWSLEGLYTHWCCPYDKQEMAKSSGVFAEALARVHDLRATAGDAGGAPFMVHTSSSSTAFYGLHYDMLRIGGLLFGDPVLMADPEGDNFKLPGPHRTLLWKSRISALRWSRPGERYARCGEAEKCATSPLFKHRLLLATIPVGGSEFSDTLVLS</sequence>
<dbReference type="EMBL" id="CAJNNV010027564">
    <property type="protein sequence ID" value="CAE8620721.1"/>
    <property type="molecule type" value="Genomic_DNA"/>
</dbReference>
<dbReference type="GO" id="GO:0030170">
    <property type="term" value="F:pyridoxal phosphate binding"/>
    <property type="evidence" value="ECO:0007669"/>
    <property type="project" value="TreeGrafter"/>
</dbReference>
<dbReference type="Gene3D" id="2.40.37.10">
    <property type="entry name" value="Lyase, Ornithine Decarboxylase, Chain A, domain 1"/>
    <property type="match status" value="1"/>
</dbReference>
<keyword evidence="7" id="KW-1185">Reference proteome</keyword>
<dbReference type="InterPro" id="IPR009006">
    <property type="entry name" value="Ala_racemase/Decarboxylase_C"/>
</dbReference>
<evidence type="ECO:0000256" key="1">
    <source>
        <dbReference type="ARBA" id="ARBA00001933"/>
    </source>
</evidence>
<dbReference type="AlphaFoldDB" id="A0A813G749"/>
<dbReference type="SUPFAM" id="SSF53335">
    <property type="entry name" value="S-adenosyl-L-methionine-dependent methyltransferases"/>
    <property type="match status" value="1"/>
</dbReference>
<dbReference type="InterPro" id="IPR000821">
    <property type="entry name" value="Ala_racemase"/>
</dbReference>
<dbReference type="GO" id="GO:0008784">
    <property type="term" value="F:alanine racemase activity"/>
    <property type="evidence" value="ECO:0007669"/>
    <property type="project" value="InterPro"/>
</dbReference>
<name>A0A813G749_POLGL</name>
<evidence type="ECO:0000259" key="5">
    <source>
        <dbReference type="Pfam" id="PF01168"/>
    </source>
</evidence>
<dbReference type="InterPro" id="IPR020622">
    <property type="entry name" value="Ala_racemase_pyridoxalP-BS"/>
</dbReference>
<feature type="non-terminal residue" evidence="6">
    <location>
        <position position="1"/>
    </location>
</feature>
<dbReference type="Gene3D" id="3.20.20.10">
    <property type="entry name" value="Alanine racemase"/>
    <property type="match status" value="1"/>
</dbReference>
<organism evidence="6 7">
    <name type="scientific">Polarella glacialis</name>
    <name type="common">Dinoflagellate</name>
    <dbReference type="NCBI Taxonomy" id="89957"/>
    <lineage>
        <taxon>Eukaryota</taxon>
        <taxon>Sar</taxon>
        <taxon>Alveolata</taxon>
        <taxon>Dinophyceae</taxon>
        <taxon>Suessiales</taxon>
        <taxon>Suessiaceae</taxon>
        <taxon>Polarella</taxon>
    </lineage>
</organism>
<dbReference type="PANTHER" id="PTHR30511">
    <property type="entry name" value="ALANINE RACEMASE"/>
    <property type="match status" value="1"/>
</dbReference>
<dbReference type="InterPro" id="IPR029066">
    <property type="entry name" value="PLP-binding_barrel"/>
</dbReference>
<gene>
    <name evidence="6" type="ORF">PGLA1383_LOCUS38260</name>
</gene>
<evidence type="ECO:0000256" key="3">
    <source>
        <dbReference type="ARBA" id="ARBA00023235"/>
    </source>
</evidence>
<keyword evidence="2 4" id="KW-0663">Pyridoxal phosphate</keyword>
<evidence type="ECO:0000313" key="6">
    <source>
        <dbReference type="EMBL" id="CAE8620721.1"/>
    </source>
</evidence>
<dbReference type="PANTHER" id="PTHR30511:SF0">
    <property type="entry name" value="ALANINE RACEMASE, CATABOLIC-RELATED"/>
    <property type="match status" value="1"/>
</dbReference>